<evidence type="ECO:0000313" key="1">
    <source>
        <dbReference type="EMBL" id="GBM93019.1"/>
    </source>
</evidence>
<gene>
    <name evidence="1" type="ORF">AVEN_219833_1</name>
</gene>
<dbReference type="AlphaFoldDB" id="A0A4Y2JU44"/>
<evidence type="ECO:0000313" key="2">
    <source>
        <dbReference type="Proteomes" id="UP000499080"/>
    </source>
</evidence>
<accession>A0A4Y2JU44</accession>
<reference evidence="1 2" key="1">
    <citation type="journal article" date="2019" name="Sci. Rep.">
        <title>Orb-weaving spider Araneus ventricosus genome elucidates the spidroin gene catalogue.</title>
        <authorList>
            <person name="Kono N."/>
            <person name="Nakamura H."/>
            <person name="Ohtoshi R."/>
            <person name="Moran D.A.P."/>
            <person name="Shinohara A."/>
            <person name="Yoshida Y."/>
            <person name="Fujiwara M."/>
            <person name="Mori M."/>
            <person name="Tomita M."/>
            <person name="Arakawa K."/>
        </authorList>
    </citation>
    <scope>NUCLEOTIDE SEQUENCE [LARGE SCALE GENOMIC DNA]</scope>
</reference>
<dbReference type="Proteomes" id="UP000499080">
    <property type="component" value="Unassembled WGS sequence"/>
</dbReference>
<proteinExistence type="predicted"/>
<name>A0A4Y2JU44_ARAVE</name>
<keyword evidence="2" id="KW-1185">Reference proteome</keyword>
<sequence>MAVSSRYSFNIALLHFTRQDGAGQSAQRSRDFPLCDQKLIAERNMRFCRSRRRLNPSPSEARLSVTGRWEGGSIKSSARRPMGEQEKTVGVTWVLES</sequence>
<dbReference type="EMBL" id="BGPR01003839">
    <property type="protein sequence ID" value="GBM93019.1"/>
    <property type="molecule type" value="Genomic_DNA"/>
</dbReference>
<organism evidence="1 2">
    <name type="scientific">Araneus ventricosus</name>
    <name type="common">Orbweaver spider</name>
    <name type="synonym">Epeira ventricosa</name>
    <dbReference type="NCBI Taxonomy" id="182803"/>
    <lineage>
        <taxon>Eukaryota</taxon>
        <taxon>Metazoa</taxon>
        <taxon>Ecdysozoa</taxon>
        <taxon>Arthropoda</taxon>
        <taxon>Chelicerata</taxon>
        <taxon>Arachnida</taxon>
        <taxon>Araneae</taxon>
        <taxon>Araneomorphae</taxon>
        <taxon>Entelegynae</taxon>
        <taxon>Araneoidea</taxon>
        <taxon>Araneidae</taxon>
        <taxon>Araneus</taxon>
    </lineage>
</organism>
<comment type="caution">
    <text evidence="1">The sequence shown here is derived from an EMBL/GenBank/DDBJ whole genome shotgun (WGS) entry which is preliminary data.</text>
</comment>
<protein>
    <submittedName>
        <fullName evidence="1">Uncharacterized protein</fullName>
    </submittedName>
</protein>